<dbReference type="InterPro" id="IPR056670">
    <property type="entry name" value="DUF7768"/>
</dbReference>
<proteinExistence type="predicted"/>
<dbReference type="Pfam" id="PF24963">
    <property type="entry name" value="DUF7768"/>
    <property type="match status" value="1"/>
</dbReference>
<dbReference type="Gene3D" id="3.40.50.10400">
    <property type="entry name" value="Hypothetical protein PA1492"/>
    <property type="match status" value="1"/>
</dbReference>
<accession>A0A8S5UEI2</accession>
<evidence type="ECO:0000313" key="2">
    <source>
        <dbReference type="EMBL" id="DAF92880.1"/>
    </source>
</evidence>
<name>A0A8S5UEI2_9CAUD</name>
<evidence type="ECO:0000259" key="1">
    <source>
        <dbReference type="Pfam" id="PF24963"/>
    </source>
</evidence>
<dbReference type="EMBL" id="BK016075">
    <property type="protein sequence ID" value="DAF92880.1"/>
    <property type="molecule type" value="Genomic_DNA"/>
</dbReference>
<feature type="domain" description="DUF7768" evidence="1">
    <location>
        <begin position="7"/>
        <end position="106"/>
    </location>
</feature>
<reference evidence="2" key="1">
    <citation type="journal article" date="2021" name="Proc. Natl. Acad. Sci. U.S.A.">
        <title>A Catalog of Tens of Thousands of Viruses from Human Metagenomes Reveals Hidden Associations with Chronic Diseases.</title>
        <authorList>
            <person name="Tisza M.J."/>
            <person name="Buck C.B."/>
        </authorList>
    </citation>
    <scope>NUCLEOTIDE SEQUENCE</scope>
    <source>
        <strain evidence="2">CtDvB7</strain>
    </source>
</reference>
<sequence>MKQTMRLVYVATPYAGLNVSDINRPFAAKKLAIAECQKVIKAGYIPISPVLAFGEVFDENTDRDKAINAGLELLSHCSYIYFSTHADAARSQGMKKEREYANELGLTELDFSQNQTSQGLFEECQ</sequence>
<organism evidence="2">
    <name type="scientific">Myoviridae sp. ctDvB7</name>
    <dbReference type="NCBI Taxonomy" id="2825057"/>
    <lineage>
        <taxon>Viruses</taxon>
        <taxon>Duplodnaviria</taxon>
        <taxon>Heunggongvirae</taxon>
        <taxon>Uroviricota</taxon>
        <taxon>Caudoviricetes</taxon>
    </lineage>
</organism>
<protein>
    <submittedName>
        <fullName evidence="2">Blasticidin M</fullName>
    </submittedName>
</protein>